<dbReference type="Pfam" id="PF12950">
    <property type="entry name" value="TaqI_C"/>
    <property type="match status" value="1"/>
</dbReference>
<evidence type="ECO:0000256" key="6">
    <source>
        <dbReference type="ARBA" id="ARBA00023125"/>
    </source>
</evidence>
<organism evidence="10 11">
    <name type="scientific">Hymenobacter algoricola</name>
    <dbReference type="NCBI Taxonomy" id="486267"/>
    <lineage>
        <taxon>Bacteria</taxon>
        <taxon>Pseudomonadati</taxon>
        <taxon>Bacteroidota</taxon>
        <taxon>Cytophagia</taxon>
        <taxon>Cytophagales</taxon>
        <taxon>Hymenobacteraceae</taxon>
        <taxon>Hymenobacter</taxon>
    </lineage>
</organism>
<dbReference type="InterPro" id="IPR044946">
    <property type="entry name" value="Restrct_endonuc_typeI_TRD_sf"/>
</dbReference>
<dbReference type="PROSITE" id="PS00092">
    <property type="entry name" value="N6_MTASE"/>
    <property type="match status" value="1"/>
</dbReference>
<keyword evidence="4" id="KW-0949">S-adenosyl-L-methionine</keyword>
<dbReference type="Proteomes" id="UP001499909">
    <property type="component" value="Unassembled WGS sequence"/>
</dbReference>
<dbReference type="EMBL" id="BAABDH010000018">
    <property type="protein sequence ID" value="GAA3926829.1"/>
    <property type="molecule type" value="Genomic_DNA"/>
</dbReference>
<dbReference type="Gene3D" id="3.40.50.150">
    <property type="entry name" value="Vaccinia Virus protein VP39"/>
    <property type="match status" value="1"/>
</dbReference>
<evidence type="ECO:0000256" key="5">
    <source>
        <dbReference type="ARBA" id="ARBA00022747"/>
    </source>
</evidence>
<name>A0ABP7MP88_9BACT</name>
<feature type="domain" description="Type II methyltransferase M.TaqI-like" evidence="8">
    <location>
        <begin position="533"/>
        <end position="700"/>
    </location>
</feature>
<comment type="catalytic activity">
    <reaction evidence="7">
        <text>a 2'-deoxyadenosine in DNA + S-adenosyl-L-methionine = an N(6)-methyl-2'-deoxyadenosine in DNA + S-adenosyl-L-homocysteine + H(+)</text>
        <dbReference type="Rhea" id="RHEA:15197"/>
        <dbReference type="Rhea" id="RHEA-COMP:12418"/>
        <dbReference type="Rhea" id="RHEA-COMP:12419"/>
        <dbReference type="ChEBI" id="CHEBI:15378"/>
        <dbReference type="ChEBI" id="CHEBI:57856"/>
        <dbReference type="ChEBI" id="CHEBI:59789"/>
        <dbReference type="ChEBI" id="CHEBI:90615"/>
        <dbReference type="ChEBI" id="CHEBI:90616"/>
        <dbReference type="EC" id="2.1.1.72"/>
    </reaction>
</comment>
<comment type="caution">
    <text evidence="10">The sequence shown here is derived from an EMBL/GenBank/DDBJ whole genome shotgun (WGS) entry which is preliminary data.</text>
</comment>
<dbReference type="Pfam" id="PF07669">
    <property type="entry name" value="Eco57I"/>
    <property type="match status" value="1"/>
</dbReference>
<dbReference type="InterPro" id="IPR002052">
    <property type="entry name" value="DNA_methylase_N6_adenine_CS"/>
</dbReference>
<gene>
    <name evidence="10" type="ORF">GCM10022406_10800</name>
</gene>
<sequence length="1084" mass="122963">MPELLPLFPAAALPAPFTNFQPATALPDFAGRVTHLRRWQQAIKDGYVRSRKEEALQAEFLNLLFGQVLGYEYQNTTHRQLELELKTLTDGTKPDGALGDFVSVPSGGLAGPVRAVVELKDARTGLDAKQRRSTGGRAETPVEQAFSYPSKYGATCRWVLASNFVELRLYAANDQLRAEVFNLETLPDDEAQLRRFFALLLPAHLLPAPGRAEAPLDEALQQRQQEEVRITKSFYKDYSTARRQLLDHLIEQNPAVPPLDLLAHTQKLLDRVIFVCFCEDKNIIPRLTFRRLLDAVRQNVFDPADDKVYRTVRGLFQSIDQGNPLAGINRFNGGLFAEDPALDSLTIKDRTLTPVIQLEQYDFASDLNVNILGHIFEQSLSDLEAERARLSGQAHDPKQGKRKQDGIFYTPEYITRYIVRQAVGGWLLERRREAGLEQLPELTDDDRATIRLGTGNKLVQPSARVQKHLAAWETYATALEGIRVLDPACGSGAFLNEAFGYLLREGEQVNRELAALRAGQFKVFDLDRHILQHNLYGVDLNPESVDITRLSLWLQTANPGKPLTSLDHSIRCGNSLISDPAVAGPRAFDWPTAFPEVFAQGGFDVVIGNPPYVSNWTLSENNRHDVEYLEKTYKKFLVGHWDLYTCFIALSFNLMNEEGYNSFILPTSFLKEKYNKAIRESILKDHQLLEIVDFGENIIFENVARQTCIYIAKKKHQKENSIIIKLDSFENSINGKETRIDQSFFNQLKNTSFKTNVSNADIELYKKLHSNSALLGELACINTGVVAHAKIGSPVAFKKDDVIHKEYSPGFKKYVTGTNLSRYSLIDDGSFIDYDSKKDFFHRPKYKLLFESEKIIVRRISGNNNRIYAYFDNEHVYSNDNLMHMILWNDNVLSFQKPENKWNVIKESNIYLKYILTIISSKLITYYFTKFLSTDTLQGSYSSIYPEDLRQFPIPNIPPAEQQPFITAAETLLAGHKELHEADAKTARLIRAELGLSQPLSGKLALTQPWPTWSTALEKALGRKLSLPEKSTWLDYLTQFQQQQQQRRDALQRQDTALDALVYQLYQLTPAEIALVEGRPAPAG</sequence>
<evidence type="ECO:0000259" key="9">
    <source>
        <dbReference type="Pfam" id="PF12950"/>
    </source>
</evidence>
<keyword evidence="11" id="KW-1185">Reference proteome</keyword>
<evidence type="ECO:0000313" key="11">
    <source>
        <dbReference type="Proteomes" id="UP001499909"/>
    </source>
</evidence>
<dbReference type="InterPro" id="IPR050953">
    <property type="entry name" value="N4_N6_ade-DNA_methylase"/>
</dbReference>
<evidence type="ECO:0000256" key="2">
    <source>
        <dbReference type="ARBA" id="ARBA00022603"/>
    </source>
</evidence>
<evidence type="ECO:0000256" key="7">
    <source>
        <dbReference type="ARBA" id="ARBA00047942"/>
    </source>
</evidence>
<dbReference type="EC" id="2.1.1.72" evidence="1"/>
<evidence type="ECO:0000256" key="1">
    <source>
        <dbReference type="ARBA" id="ARBA00011900"/>
    </source>
</evidence>
<dbReference type="InterPro" id="IPR011639">
    <property type="entry name" value="MethylTrfase_TaqI-like_dom"/>
</dbReference>
<evidence type="ECO:0000313" key="10">
    <source>
        <dbReference type="EMBL" id="GAA3926829.1"/>
    </source>
</evidence>
<evidence type="ECO:0000256" key="4">
    <source>
        <dbReference type="ARBA" id="ARBA00022691"/>
    </source>
</evidence>
<evidence type="ECO:0000256" key="3">
    <source>
        <dbReference type="ARBA" id="ARBA00022679"/>
    </source>
</evidence>
<dbReference type="PANTHER" id="PTHR33841:SF1">
    <property type="entry name" value="DNA METHYLTRANSFERASE A"/>
    <property type="match status" value="1"/>
</dbReference>
<dbReference type="PRINTS" id="PR00507">
    <property type="entry name" value="N12N6MTFRASE"/>
</dbReference>
<dbReference type="SUPFAM" id="SSF53335">
    <property type="entry name" value="S-adenosyl-L-methionine-dependent methyltransferases"/>
    <property type="match status" value="1"/>
</dbReference>
<dbReference type="Gene3D" id="3.90.220.20">
    <property type="entry name" value="DNA methylase specificity domains"/>
    <property type="match status" value="1"/>
</dbReference>
<keyword evidence="2" id="KW-0489">Methyltransferase</keyword>
<keyword evidence="5" id="KW-0680">Restriction system</keyword>
<dbReference type="RefSeq" id="WP_345111137.1">
    <property type="nucleotide sequence ID" value="NZ_BAABDH010000018.1"/>
</dbReference>
<feature type="domain" description="TaqI-like C-terminal specificity" evidence="9">
    <location>
        <begin position="813"/>
        <end position="954"/>
    </location>
</feature>
<keyword evidence="6" id="KW-0238">DNA-binding</keyword>
<reference evidence="11" key="1">
    <citation type="journal article" date="2019" name="Int. J. Syst. Evol. Microbiol.">
        <title>The Global Catalogue of Microorganisms (GCM) 10K type strain sequencing project: providing services to taxonomists for standard genome sequencing and annotation.</title>
        <authorList>
            <consortium name="The Broad Institute Genomics Platform"/>
            <consortium name="The Broad Institute Genome Sequencing Center for Infectious Disease"/>
            <person name="Wu L."/>
            <person name="Ma J."/>
        </authorList>
    </citation>
    <scope>NUCLEOTIDE SEQUENCE [LARGE SCALE GENOMIC DNA]</scope>
    <source>
        <strain evidence="11">JCM 17214</strain>
    </source>
</reference>
<proteinExistence type="predicted"/>
<dbReference type="InterPro" id="IPR025931">
    <property type="entry name" value="TaqI_C"/>
</dbReference>
<protein>
    <recommendedName>
        <fullName evidence="1">site-specific DNA-methyltransferase (adenine-specific)</fullName>
        <ecNumber evidence="1">2.1.1.72</ecNumber>
    </recommendedName>
</protein>
<dbReference type="InterPro" id="IPR029063">
    <property type="entry name" value="SAM-dependent_MTases_sf"/>
</dbReference>
<evidence type="ECO:0000259" key="8">
    <source>
        <dbReference type="Pfam" id="PF07669"/>
    </source>
</evidence>
<keyword evidence="3" id="KW-0808">Transferase</keyword>
<accession>A0ABP7MP88</accession>
<dbReference type="PANTHER" id="PTHR33841">
    <property type="entry name" value="DNA METHYLTRANSFERASE YEEA-RELATED"/>
    <property type="match status" value="1"/>
</dbReference>